<proteinExistence type="predicted"/>
<comment type="caution">
    <text evidence="2">The sequence shown here is derived from an EMBL/GenBank/DDBJ whole genome shotgun (WGS) entry which is preliminary data.</text>
</comment>
<protein>
    <submittedName>
        <fullName evidence="2">DUF4350 domain-containing protein</fullName>
    </submittedName>
</protein>
<dbReference type="AlphaFoldDB" id="A0A7V1LMF5"/>
<reference evidence="2" key="1">
    <citation type="journal article" date="2020" name="mSystems">
        <title>Genome- and Community-Level Interaction Insights into Carbon Utilization and Element Cycling Functions of Hydrothermarchaeota in Hydrothermal Sediment.</title>
        <authorList>
            <person name="Zhou Z."/>
            <person name="Liu Y."/>
            <person name="Xu W."/>
            <person name="Pan J."/>
            <person name="Luo Z.H."/>
            <person name="Li M."/>
        </authorList>
    </citation>
    <scope>NUCLEOTIDE SEQUENCE [LARGE SCALE GENOMIC DNA]</scope>
    <source>
        <strain evidence="2">HyVt-456</strain>
    </source>
</reference>
<sequence length="395" mass="44850">MFKQKATLPLLATIVFLLVAQFFMKPPVNWNPSFSYEDEIPYGTDALFLSLDSLFPGQPVYINHDNLYLSLSRYGSGANLFIIDTELKMDDEESAALFNWVRRGGQAFISLSKLSAALRDSFKIVTDMTFSSADSIHLHTDDNLFLRAATPISFYVSSFDSGRVSAAGYGAPDKTIFIKAAYGKGLFYLHLQPYAYANYNLLLRGSGPYVQKTLGLLPLRPLIWDEYHKNAKQQIVQTPMRYILSEAALRAAWFILLALVVLFLLFGGRRRQKAIPVLVPPKNESGSYLKTLGRFSMRRTQPLSLIKLKKKLALAWLRQHYGIDGRALDKELIRELSRRNILDENEARNWVMAMAMAGKKRDYSTAELIRLAGIIQKIYIPRTHEKAGKNELKHI</sequence>
<gene>
    <name evidence="2" type="ORF">ENJ10_08260</name>
</gene>
<accession>A0A7V1LMF5</accession>
<feature type="transmembrane region" description="Helical" evidence="1">
    <location>
        <begin position="247"/>
        <end position="266"/>
    </location>
</feature>
<keyword evidence="1" id="KW-0472">Membrane</keyword>
<keyword evidence="1" id="KW-1133">Transmembrane helix</keyword>
<dbReference type="EMBL" id="DRLD01000225">
    <property type="protein sequence ID" value="HED10668.1"/>
    <property type="molecule type" value="Genomic_DNA"/>
</dbReference>
<organism evidence="2">
    <name type="scientific">Caldithrix abyssi</name>
    <dbReference type="NCBI Taxonomy" id="187145"/>
    <lineage>
        <taxon>Bacteria</taxon>
        <taxon>Pseudomonadati</taxon>
        <taxon>Calditrichota</taxon>
        <taxon>Calditrichia</taxon>
        <taxon>Calditrichales</taxon>
        <taxon>Calditrichaceae</taxon>
        <taxon>Caldithrix</taxon>
    </lineage>
</organism>
<keyword evidence="1" id="KW-0812">Transmembrane</keyword>
<dbReference type="Proteomes" id="UP000886005">
    <property type="component" value="Unassembled WGS sequence"/>
</dbReference>
<name>A0A7V1LMF5_CALAY</name>
<evidence type="ECO:0000313" key="2">
    <source>
        <dbReference type="EMBL" id="HED10668.1"/>
    </source>
</evidence>
<evidence type="ECO:0000256" key="1">
    <source>
        <dbReference type="SAM" id="Phobius"/>
    </source>
</evidence>